<dbReference type="GO" id="GO:0016791">
    <property type="term" value="F:phosphatase activity"/>
    <property type="evidence" value="ECO:0007669"/>
    <property type="project" value="TreeGrafter"/>
</dbReference>
<evidence type="ECO:0000313" key="6">
    <source>
        <dbReference type="EMBL" id="MUN28566.1"/>
    </source>
</evidence>
<reference evidence="6 7" key="1">
    <citation type="submission" date="2019-10" db="EMBL/GenBank/DDBJ databases">
        <title>Sequencing and Assembly of Multiple Reported Metal-Biooxidizing Members of the Extremely Thermoacidophilic Archaeal Family Sulfolobaceae.</title>
        <authorList>
            <person name="Counts J.A."/>
            <person name="Kelly R.M."/>
        </authorList>
    </citation>
    <scope>NUCLEOTIDE SEQUENCE [LARGE SCALE GENOMIC DNA]</scope>
    <source>
        <strain evidence="6 7">DSM 6482</strain>
    </source>
</reference>
<dbReference type="InterPro" id="IPR006439">
    <property type="entry name" value="HAD-SF_hydro_IA"/>
</dbReference>
<keyword evidence="3" id="KW-0479">Metal-binding</keyword>
<dbReference type="SUPFAM" id="SSF56784">
    <property type="entry name" value="HAD-like"/>
    <property type="match status" value="1"/>
</dbReference>
<evidence type="ECO:0000256" key="3">
    <source>
        <dbReference type="ARBA" id="ARBA00022723"/>
    </source>
</evidence>
<dbReference type="EMBL" id="WGGD01000005">
    <property type="protein sequence ID" value="MUN28566.1"/>
    <property type="molecule type" value="Genomic_DNA"/>
</dbReference>
<dbReference type="SFLD" id="SFLDS00003">
    <property type="entry name" value="Haloacid_Dehalogenase"/>
    <property type="match status" value="1"/>
</dbReference>
<dbReference type="GO" id="GO:0044281">
    <property type="term" value="P:small molecule metabolic process"/>
    <property type="evidence" value="ECO:0007669"/>
    <property type="project" value="UniProtKB-ARBA"/>
</dbReference>
<comment type="cofactor">
    <cofactor evidence="1">
        <name>Mg(2+)</name>
        <dbReference type="ChEBI" id="CHEBI:18420"/>
    </cofactor>
</comment>
<dbReference type="Gene3D" id="1.20.120.710">
    <property type="entry name" value="Haloacid dehalogenase hydrolase-like domain"/>
    <property type="match status" value="1"/>
</dbReference>
<evidence type="ECO:0000256" key="4">
    <source>
        <dbReference type="ARBA" id="ARBA00022801"/>
    </source>
</evidence>
<dbReference type="Gene3D" id="3.40.50.1000">
    <property type="entry name" value="HAD superfamily/HAD-like"/>
    <property type="match status" value="1"/>
</dbReference>
<evidence type="ECO:0000256" key="1">
    <source>
        <dbReference type="ARBA" id="ARBA00001946"/>
    </source>
</evidence>
<organism evidence="6 7">
    <name type="scientific">Sulfuracidifex metallicus DSM 6482 = JCM 9184</name>
    <dbReference type="NCBI Taxonomy" id="523847"/>
    <lineage>
        <taxon>Archaea</taxon>
        <taxon>Thermoproteota</taxon>
        <taxon>Thermoprotei</taxon>
        <taxon>Sulfolobales</taxon>
        <taxon>Sulfolobaceae</taxon>
        <taxon>Sulfuracidifex</taxon>
    </lineage>
</organism>
<keyword evidence="7" id="KW-1185">Reference proteome</keyword>
<dbReference type="PANTHER" id="PTHR46470:SF2">
    <property type="entry name" value="GLYCERALDEHYDE 3-PHOSPHATE PHOSPHATASE"/>
    <property type="match status" value="1"/>
</dbReference>
<proteinExistence type="inferred from homology"/>
<comment type="similarity">
    <text evidence="2">Belongs to the HAD-like hydrolase superfamily.</text>
</comment>
<evidence type="ECO:0000313" key="7">
    <source>
        <dbReference type="Proteomes" id="UP000470772"/>
    </source>
</evidence>
<comment type="caution">
    <text evidence="6">The sequence shown here is derived from an EMBL/GenBank/DDBJ whole genome shotgun (WGS) entry which is preliminary data.</text>
</comment>
<dbReference type="InterPro" id="IPR023214">
    <property type="entry name" value="HAD_sf"/>
</dbReference>
<dbReference type="AlphaFoldDB" id="A0A6A9QHT9"/>
<dbReference type="NCBIfam" id="TIGR01549">
    <property type="entry name" value="HAD-SF-IA-v1"/>
    <property type="match status" value="1"/>
</dbReference>
<dbReference type="PANTHER" id="PTHR46470">
    <property type="entry name" value="N-ACYLNEURAMINATE-9-PHOSPHATASE"/>
    <property type="match status" value="1"/>
</dbReference>
<name>A0A6A9QHT9_SULME</name>
<dbReference type="SFLD" id="SFLDG01129">
    <property type="entry name" value="C1.5:_HAD__Beta-PGM__Phosphata"/>
    <property type="match status" value="1"/>
</dbReference>
<protein>
    <submittedName>
        <fullName evidence="6">HAD-IA family hydrolase</fullName>
    </submittedName>
</protein>
<evidence type="ECO:0000256" key="5">
    <source>
        <dbReference type="ARBA" id="ARBA00022842"/>
    </source>
</evidence>
<dbReference type="InterPro" id="IPR036412">
    <property type="entry name" value="HAD-like_sf"/>
</dbReference>
<dbReference type="GO" id="GO:0046872">
    <property type="term" value="F:metal ion binding"/>
    <property type="evidence" value="ECO:0007669"/>
    <property type="project" value="UniProtKB-KW"/>
</dbReference>
<evidence type="ECO:0000256" key="2">
    <source>
        <dbReference type="ARBA" id="ARBA00007958"/>
    </source>
</evidence>
<dbReference type="InterPro" id="IPR051400">
    <property type="entry name" value="HAD-like_hydrolase"/>
</dbReference>
<sequence>MSRPFSYAKAIFFDYDNTLVDFQSSSIAALDKVSSEIHDYLIDEGKQNFPIEKIKQVVFSVSSRLDEEGVVDRNLWWEKSLENLGVKGIDRAQFYDWTNLYWSVAFNSEPFPDALQFLEYLANKKYIIGLITNGDGEGGNKKKRIRNFPLIDIFNIVIVGGEDGIKPKPNLDPFIVGCEKAGVSVEKCVMVGDDPVKDCLASKKAGYASVLIDRQSRIKFPELYADFVVTKLVDLEELL</sequence>
<keyword evidence="5" id="KW-0460">Magnesium</keyword>
<dbReference type="Pfam" id="PF00702">
    <property type="entry name" value="Hydrolase"/>
    <property type="match status" value="1"/>
</dbReference>
<dbReference type="Proteomes" id="UP000470772">
    <property type="component" value="Unassembled WGS sequence"/>
</dbReference>
<keyword evidence="4 6" id="KW-0378">Hydrolase</keyword>
<accession>A0A6A9QHT9</accession>
<dbReference type="RefSeq" id="WP_156016313.1">
    <property type="nucleotide sequence ID" value="NZ_WGGD01000005.1"/>
</dbReference>
<gene>
    <name evidence="6" type="ORF">GC250_03675</name>
</gene>